<organism evidence="3 4">
    <name type="scientific">Nannochloropsis gaditana</name>
    <dbReference type="NCBI Taxonomy" id="72520"/>
    <lineage>
        <taxon>Eukaryota</taxon>
        <taxon>Sar</taxon>
        <taxon>Stramenopiles</taxon>
        <taxon>Ochrophyta</taxon>
        <taxon>Eustigmatophyceae</taxon>
        <taxon>Eustigmatales</taxon>
        <taxon>Monodopsidaceae</taxon>
        <taxon>Nannochloropsis</taxon>
    </lineage>
</organism>
<evidence type="ECO:0000313" key="4">
    <source>
        <dbReference type="Proteomes" id="UP000019335"/>
    </source>
</evidence>
<proteinExistence type="predicted"/>
<gene>
    <name evidence="3" type="ORF">Naga_100107g4</name>
</gene>
<dbReference type="AlphaFoldDB" id="W7U3I9"/>
<sequence length="520" mass="57225">MSGKARLQRLGIIKLAFVGVVCLPLLLGHTVAFLIQVHTCSTTNPSSSLRIGFTRKACLVAASTLTGSRTRPRRRDLKIGKPRPEVPDEAGDDDDSEGGGGKRWVRVYPLGLGSYGGQTAVFLGRRKEVEKENGGRLEALPVPVFTSGDLEMLQAAFREAERRRKTEAEGLQNSRGSKSQFKASSMWTGRHLSTKDNGFFDNAPWEWAERMAREAGESGQSVPTVAATNVKKEAFDAFVFGKNVRADWTSSPYALMLHVITRALGAAVSELLIDEEDSPRGPGITFGPVLTLQEEVGTAPSEQGRAMLVDCLIDEVVGFALALNRAIKMPVDLYEGTAVASRVLGRGSDDGILQLEAVGEGEEAAERRKENMMTVMENVRPAWEISSVEAFRSMDSRSKRLCLIKSGADAIPKRRQGPQELDIALLPYLDETVRREARIALAVEREDWSTVSALEANKSERGRVKDRLRAALAEGNAAVVARLEEEYVRLTVAKMDPTQDEGSYQKDLDQDDWYLRSRRT</sequence>
<keyword evidence="4" id="KW-1185">Reference proteome</keyword>
<feature type="compositionally biased region" description="Polar residues" evidence="1">
    <location>
        <begin position="171"/>
        <end position="187"/>
    </location>
</feature>
<name>W7U3I9_9STRA</name>
<dbReference type="EMBL" id="AZIL01000442">
    <property type="protein sequence ID" value="EWM27446.1"/>
    <property type="molecule type" value="Genomic_DNA"/>
</dbReference>
<keyword evidence="2" id="KW-0812">Transmembrane</keyword>
<keyword evidence="2" id="KW-1133">Transmembrane helix</keyword>
<keyword evidence="2" id="KW-0472">Membrane</keyword>
<dbReference type="Proteomes" id="UP000019335">
    <property type="component" value="Chromosome 6"/>
</dbReference>
<evidence type="ECO:0000313" key="3">
    <source>
        <dbReference type="EMBL" id="EWM27446.1"/>
    </source>
</evidence>
<evidence type="ECO:0000256" key="1">
    <source>
        <dbReference type="SAM" id="MobiDB-lite"/>
    </source>
</evidence>
<feature type="compositionally biased region" description="Basic and acidic residues" evidence="1">
    <location>
        <begin position="77"/>
        <end position="86"/>
    </location>
</feature>
<reference evidence="3 4" key="1">
    <citation type="journal article" date="2014" name="Mol. Plant">
        <title>Chromosome Scale Genome Assembly and Transcriptome Profiling of Nannochloropsis gaditana in Nitrogen Depletion.</title>
        <authorList>
            <person name="Corteggiani Carpinelli E."/>
            <person name="Telatin A."/>
            <person name="Vitulo N."/>
            <person name="Forcato C."/>
            <person name="D'Angelo M."/>
            <person name="Schiavon R."/>
            <person name="Vezzi A."/>
            <person name="Giacometti G.M."/>
            <person name="Morosinotto T."/>
            <person name="Valle G."/>
        </authorList>
    </citation>
    <scope>NUCLEOTIDE SEQUENCE [LARGE SCALE GENOMIC DNA]</scope>
    <source>
        <strain evidence="3 4">B-31</strain>
    </source>
</reference>
<feature type="region of interest" description="Disordered" evidence="1">
    <location>
        <begin position="69"/>
        <end position="101"/>
    </location>
</feature>
<dbReference type="OrthoDB" id="45191at2759"/>
<feature type="transmembrane region" description="Helical" evidence="2">
    <location>
        <begin position="12"/>
        <end position="35"/>
    </location>
</feature>
<feature type="compositionally biased region" description="Acidic residues" evidence="1">
    <location>
        <begin position="87"/>
        <end position="97"/>
    </location>
</feature>
<feature type="region of interest" description="Disordered" evidence="1">
    <location>
        <begin position="166"/>
        <end position="187"/>
    </location>
</feature>
<protein>
    <submittedName>
        <fullName evidence="3">Uncharacterized protein</fullName>
    </submittedName>
</protein>
<accession>W7U3I9</accession>
<evidence type="ECO:0000256" key="2">
    <source>
        <dbReference type="SAM" id="Phobius"/>
    </source>
</evidence>
<comment type="caution">
    <text evidence="3">The sequence shown here is derived from an EMBL/GenBank/DDBJ whole genome shotgun (WGS) entry which is preliminary data.</text>
</comment>